<evidence type="ECO:0000313" key="1">
    <source>
        <dbReference type="EMBL" id="MBO0482519.1"/>
    </source>
</evidence>
<dbReference type="RefSeq" id="WP_206899222.1">
    <property type="nucleotide sequence ID" value="NZ_JAFLWI010000014.1"/>
</dbReference>
<dbReference type="EMBL" id="JAFLWI010000014">
    <property type="protein sequence ID" value="MBO0482519.1"/>
    <property type="molecule type" value="Genomic_DNA"/>
</dbReference>
<keyword evidence="2" id="KW-1185">Reference proteome</keyword>
<sequence>MEVIDLQCFMTEIEGYNKYILFDTRTAFGNVTTYLNDEIEIVFKNKGQLAAYKFSHKFDTIMDLEDYTMAKTQSIENQTSYFLKDVTIYRVKVKRASTQEEFYKKVALPRSYSTSEMICQHLTEFFQESCFEWIDFQELVHFDELII</sequence>
<comment type="caution">
    <text evidence="1">The sequence shown here is derived from an EMBL/GenBank/DDBJ whole genome shotgun (WGS) entry which is preliminary data.</text>
</comment>
<protein>
    <submittedName>
        <fullName evidence="1">Uncharacterized protein</fullName>
    </submittedName>
</protein>
<name>A0ABS3I1C3_9ENTE</name>
<reference evidence="1 2" key="1">
    <citation type="submission" date="2021-03" db="EMBL/GenBank/DDBJ databases">
        <title>Enterococcal diversity collection.</title>
        <authorList>
            <person name="Gilmore M.S."/>
            <person name="Schwartzman J."/>
            <person name="Van Tyne D."/>
            <person name="Martin M."/>
            <person name="Earl A.M."/>
            <person name="Manson A.L."/>
            <person name="Straub T."/>
            <person name="Salamzade R."/>
            <person name="Saavedra J."/>
            <person name="Lebreton F."/>
            <person name="Prichula J."/>
            <person name="Schaufler K."/>
            <person name="Gaca A."/>
            <person name="Sgardioli B."/>
            <person name="Wagenaar J."/>
            <person name="Strong T."/>
        </authorList>
    </citation>
    <scope>NUCLEOTIDE SEQUENCE [LARGE SCALE GENOMIC DNA]</scope>
    <source>
        <strain evidence="1 2">MSG2901</strain>
    </source>
</reference>
<gene>
    <name evidence="1" type="ORF">JZO71_09305</name>
</gene>
<dbReference type="Proteomes" id="UP000664832">
    <property type="component" value="Unassembled WGS sequence"/>
</dbReference>
<proteinExistence type="predicted"/>
<evidence type="ECO:0000313" key="2">
    <source>
        <dbReference type="Proteomes" id="UP000664832"/>
    </source>
</evidence>
<accession>A0ABS3I1C3</accession>
<organism evidence="1 2">
    <name type="scientific">Candidatus Enterococcus courvalinii</name>
    <dbReference type="NCBI Taxonomy" id="2815329"/>
    <lineage>
        <taxon>Bacteria</taxon>
        <taxon>Bacillati</taxon>
        <taxon>Bacillota</taxon>
        <taxon>Bacilli</taxon>
        <taxon>Lactobacillales</taxon>
        <taxon>Enterococcaceae</taxon>
        <taxon>Enterococcus</taxon>
    </lineage>
</organism>